<feature type="transmembrane region" description="Helical" evidence="2">
    <location>
        <begin position="354"/>
        <end position="373"/>
    </location>
</feature>
<proteinExistence type="predicted"/>
<evidence type="ECO:0000313" key="5">
    <source>
        <dbReference type="Proteomes" id="UP001207337"/>
    </source>
</evidence>
<accession>A0ABT3PXP2</accession>
<dbReference type="EMBL" id="JAJNDC010000001">
    <property type="protein sequence ID" value="MCW9712617.1"/>
    <property type="molecule type" value="Genomic_DNA"/>
</dbReference>
<gene>
    <name evidence="4" type="ORF">LQ318_06850</name>
</gene>
<keyword evidence="2" id="KW-0812">Transmembrane</keyword>
<feature type="coiled-coil region" evidence="1">
    <location>
        <begin position="254"/>
        <end position="288"/>
    </location>
</feature>
<dbReference type="InterPro" id="IPR032807">
    <property type="entry name" value="GNVR"/>
</dbReference>
<keyword evidence="5" id="KW-1185">Reference proteome</keyword>
<keyword evidence="2" id="KW-1133">Transmembrane helix</keyword>
<dbReference type="Proteomes" id="UP001207337">
    <property type="component" value="Unassembled WGS sequence"/>
</dbReference>
<evidence type="ECO:0000313" key="4">
    <source>
        <dbReference type="EMBL" id="MCW9712617.1"/>
    </source>
</evidence>
<sequence>MPEGKGQAPVKEYRLIPVEEDINEDNAVNLIDLIRLMGDNTALIKKITGSFLLLGIVLALFSPVEYTSEALLLPEMKESESSAGDMLDSYGGLLGLGGLGSMDLSQEGKIAPDVYPKIVESLGFQHTLLQQDYYFSKKDTTVSGYTYFKDIRDLSFFEWLVEYTIKLPGKFSSSSSQETLPQWLRDIFDEEAVLELTDNELEIIENMRERIEIELDSQTGVLTTTAQMPDAMASAQVNREVINMLKKFVEEYSTQKAKEDLAFAQTQHQQAQERLKEVQDELATFLDQNVNLSTAKSRTQEQRLQAEFDLAYEMYNNVSQQLMEAKMKVQEQTPVFKVIQSVNVPNNKSEPQRILIIVLSIISGLIVSFLYIAGRNIYYNVRSQL</sequence>
<name>A0ABT3PXP2_9BACT</name>
<dbReference type="Pfam" id="PF13807">
    <property type="entry name" value="GNVR"/>
    <property type="match status" value="1"/>
</dbReference>
<evidence type="ECO:0000256" key="2">
    <source>
        <dbReference type="SAM" id="Phobius"/>
    </source>
</evidence>
<dbReference type="InterPro" id="IPR050445">
    <property type="entry name" value="Bact_polysacc_biosynth/exp"/>
</dbReference>
<evidence type="ECO:0000256" key="1">
    <source>
        <dbReference type="SAM" id="Coils"/>
    </source>
</evidence>
<comment type="caution">
    <text evidence="4">The sequence shown here is derived from an EMBL/GenBank/DDBJ whole genome shotgun (WGS) entry which is preliminary data.</text>
</comment>
<dbReference type="PANTHER" id="PTHR32309">
    <property type="entry name" value="TYROSINE-PROTEIN KINASE"/>
    <property type="match status" value="1"/>
</dbReference>
<reference evidence="4 5" key="1">
    <citation type="submission" date="2021-11" db="EMBL/GenBank/DDBJ databases">
        <title>Aliifidinibius sp. nov., a new bacterium isolated from saline soil.</title>
        <authorList>
            <person name="Galisteo C."/>
            <person name="De La Haba R."/>
            <person name="Sanchez-Porro C."/>
            <person name="Ventosa A."/>
        </authorList>
    </citation>
    <scope>NUCLEOTIDE SEQUENCE [LARGE SCALE GENOMIC DNA]</scope>
    <source>
        <strain evidence="4 5">KACC 190600</strain>
    </source>
</reference>
<evidence type="ECO:0000259" key="3">
    <source>
        <dbReference type="Pfam" id="PF13807"/>
    </source>
</evidence>
<protein>
    <recommendedName>
        <fullName evidence="3">Tyrosine-protein kinase G-rich domain-containing protein</fullName>
    </recommendedName>
</protein>
<organism evidence="4 5">
    <name type="scientific">Fodinibius salicampi</name>
    <dbReference type="NCBI Taxonomy" id="1920655"/>
    <lineage>
        <taxon>Bacteria</taxon>
        <taxon>Pseudomonadati</taxon>
        <taxon>Balneolota</taxon>
        <taxon>Balneolia</taxon>
        <taxon>Balneolales</taxon>
        <taxon>Balneolaceae</taxon>
        <taxon>Fodinibius</taxon>
    </lineage>
</organism>
<dbReference type="PANTHER" id="PTHR32309:SF13">
    <property type="entry name" value="FERRIC ENTEROBACTIN TRANSPORT PROTEIN FEPE"/>
    <property type="match status" value="1"/>
</dbReference>
<keyword evidence="2" id="KW-0472">Membrane</keyword>
<feature type="domain" description="Tyrosine-protein kinase G-rich" evidence="3">
    <location>
        <begin position="303"/>
        <end position="376"/>
    </location>
</feature>
<keyword evidence="1" id="KW-0175">Coiled coil</keyword>
<dbReference type="RefSeq" id="WP_265788709.1">
    <property type="nucleotide sequence ID" value="NZ_BAABRS010000001.1"/>
</dbReference>